<dbReference type="GO" id="GO:0004930">
    <property type="term" value="F:G protein-coupled receptor activity"/>
    <property type="evidence" value="ECO:0007669"/>
    <property type="project" value="UniProtKB-KW"/>
</dbReference>
<name>A0A922I112_DERFA</name>
<feature type="transmembrane region" description="Helical" evidence="11">
    <location>
        <begin position="207"/>
        <end position="228"/>
    </location>
</feature>
<feature type="transmembrane region" description="Helical" evidence="11">
    <location>
        <begin position="162"/>
        <end position="186"/>
    </location>
</feature>
<evidence type="ECO:0000259" key="12">
    <source>
        <dbReference type="PROSITE" id="PS50262"/>
    </source>
</evidence>
<dbReference type="PROSITE" id="PS50262">
    <property type="entry name" value="G_PROTEIN_RECEP_F1_2"/>
    <property type="match status" value="1"/>
</dbReference>
<keyword evidence="5 9" id="KW-0297">G-protein coupled receptor</keyword>
<evidence type="ECO:0000256" key="8">
    <source>
        <dbReference type="ARBA" id="ARBA00023224"/>
    </source>
</evidence>
<dbReference type="PANTHER" id="PTHR24235:SF29">
    <property type="entry name" value="GH23382P"/>
    <property type="match status" value="1"/>
</dbReference>
<dbReference type="SUPFAM" id="SSF81321">
    <property type="entry name" value="Family A G protein-coupled receptor-like"/>
    <property type="match status" value="2"/>
</dbReference>
<comment type="subcellular location">
    <subcellularLocation>
        <location evidence="1">Membrane</location>
        <topology evidence="1">Multi-pass membrane protein</topology>
    </subcellularLocation>
</comment>
<keyword evidence="6 11" id="KW-0472">Membrane</keyword>
<evidence type="ECO:0000256" key="1">
    <source>
        <dbReference type="ARBA" id="ARBA00004141"/>
    </source>
</evidence>
<evidence type="ECO:0000256" key="5">
    <source>
        <dbReference type="ARBA" id="ARBA00023040"/>
    </source>
</evidence>
<feature type="compositionally biased region" description="Low complexity" evidence="10">
    <location>
        <begin position="298"/>
        <end position="312"/>
    </location>
</feature>
<accession>A0A922I112</accession>
<dbReference type="EMBL" id="ASGP02000003">
    <property type="protein sequence ID" value="KAH9516091.1"/>
    <property type="molecule type" value="Genomic_DNA"/>
</dbReference>
<evidence type="ECO:0000256" key="6">
    <source>
        <dbReference type="ARBA" id="ARBA00023136"/>
    </source>
</evidence>
<dbReference type="AlphaFoldDB" id="A0A922I112"/>
<dbReference type="PRINTS" id="PR00237">
    <property type="entry name" value="GPCRRHODOPSN"/>
</dbReference>
<dbReference type="Proteomes" id="UP000790347">
    <property type="component" value="Unassembled WGS sequence"/>
</dbReference>
<keyword evidence="8 9" id="KW-0807">Transducer</keyword>
<dbReference type="PROSITE" id="PS00237">
    <property type="entry name" value="G_PROTEIN_RECEP_F1_1"/>
    <property type="match status" value="1"/>
</dbReference>
<dbReference type="InterPro" id="IPR017452">
    <property type="entry name" value="GPCR_Rhodpsn_7TM"/>
</dbReference>
<keyword evidence="14" id="KW-1185">Reference proteome</keyword>
<evidence type="ECO:0000256" key="3">
    <source>
        <dbReference type="ARBA" id="ARBA00022692"/>
    </source>
</evidence>
<protein>
    <submittedName>
        <fullName evidence="13">Serpentine type 7TM GPCR chemoreceptor Srsx</fullName>
    </submittedName>
</protein>
<proteinExistence type="inferred from homology"/>
<feature type="transmembrane region" description="Helical" evidence="11">
    <location>
        <begin position="447"/>
        <end position="466"/>
    </location>
</feature>
<dbReference type="InterPro" id="IPR000276">
    <property type="entry name" value="GPCR_Rhodpsn"/>
</dbReference>
<reference evidence="13" key="1">
    <citation type="submission" date="2013-05" db="EMBL/GenBank/DDBJ databases">
        <authorList>
            <person name="Yim A.K.Y."/>
            <person name="Chan T.F."/>
            <person name="Ji K.M."/>
            <person name="Liu X.Y."/>
            <person name="Zhou J.W."/>
            <person name="Li R.Q."/>
            <person name="Yang K.Y."/>
            <person name="Li J."/>
            <person name="Li M."/>
            <person name="Law P.T.W."/>
            <person name="Wu Y.L."/>
            <person name="Cai Z.L."/>
            <person name="Qin H."/>
            <person name="Bao Y."/>
            <person name="Leung R.K.K."/>
            <person name="Ng P.K.S."/>
            <person name="Zou J."/>
            <person name="Zhong X.J."/>
            <person name="Ran P.X."/>
            <person name="Zhong N.S."/>
            <person name="Liu Z.G."/>
            <person name="Tsui S.K.W."/>
        </authorList>
    </citation>
    <scope>NUCLEOTIDE SEQUENCE</scope>
    <source>
        <strain evidence="13">Derf</strain>
        <tissue evidence="13">Whole organism</tissue>
    </source>
</reference>
<feature type="transmembrane region" description="Helical" evidence="11">
    <location>
        <begin position="240"/>
        <end position="268"/>
    </location>
</feature>
<feature type="domain" description="G-protein coupled receptors family 1 profile" evidence="12">
    <location>
        <begin position="177"/>
        <end position="606"/>
    </location>
</feature>
<feature type="transmembrane region" description="Helical" evidence="11">
    <location>
        <begin position="585"/>
        <end position="609"/>
    </location>
</feature>
<dbReference type="Pfam" id="PF00001">
    <property type="entry name" value="7tm_1"/>
    <property type="match status" value="2"/>
</dbReference>
<evidence type="ECO:0000256" key="7">
    <source>
        <dbReference type="ARBA" id="ARBA00023170"/>
    </source>
</evidence>
<comment type="caution">
    <text evidence="13">The sequence shown here is derived from an EMBL/GenBank/DDBJ whole genome shotgun (WGS) entry which is preliminary data.</text>
</comment>
<keyword evidence="3 9" id="KW-0812">Transmembrane</keyword>
<feature type="region of interest" description="Disordered" evidence="10">
    <location>
        <begin position="812"/>
        <end position="835"/>
    </location>
</feature>
<keyword evidence="4 11" id="KW-1133">Transmembrane helix</keyword>
<evidence type="ECO:0000313" key="14">
    <source>
        <dbReference type="Proteomes" id="UP000790347"/>
    </source>
</evidence>
<dbReference type="PANTHER" id="PTHR24235">
    <property type="entry name" value="NEUROPEPTIDE Y RECEPTOR"/>
    <property type="match status" value="1"/>
</dbReference>
<evidence type="ECO:0000256" key="11">
    <source>
        <dbReference type="SAM" id="Phobius"/>
    </source>
</evidence>
<evidence type="ECO:0000256" key="2">
    <source>
        <dbReference type="ARBA" id="ARBA00010663"/>
    </source>
</evidence>
<evidence type="ECO:0000256" key="4">
    <source>
        <dbReference type="ARBA" id="ARBA00022989"/>
    </source>
</evidence>
<evidence type="ECO:0000256" key="10">
    <source>
        <dbReference type="SAM" id="MobiDB-lite"/>
    </source>
</evidence>
<keyword evidence="7 9" id="KW-0675">Receptor</keyword>
<sequence>MNLFRLSCILITIFVCFQLNICSSFSSSILILIASSNEKQQNFNQHSDNESYDRRRQNPDFHSISYFLNENFILNHIISNDSVRHNQSIIDHKNSIDEVNSDYENLGNKKMNENFIDQELENRSSYDNNDDDGSFVEHFGLIEEDLPELDDLNLHSHIFNALLIFFYTLLAIISLVGNGLVCRVLLAPKHSSSYTLPVMTSSGTGTSKMLIVNLAISDLLLTTFNIPMNIVRFVSRDWPFGSLICTMMPFIQSVSAYCSAWTMMIIAFERYRKIFHPRTMFRLRNLYRNNHYNRKKTQNNNDQKQNNHHNTNSNESGSSACTNGPNCSNNCIKYSFSSSTNCDQVEISISAPNANIDNIDSIILHNNNIHHNQNPRQQQRIFLNKISPDLCPTFRRILSHIRYFCCAYCCCCCPIKWIPPPPSLSDKSPSSSSRQMAKSASLTCSRYFSPSAIVSMIWIISLILSIPHSLFSKIVHHDYVEMTRCTINNFPDEKTKYWLTIYTFITQYILPIGITSFCYLHIGVFLWRRETIGLISERKRLLLLQRKRKRIRLLIMVVATFALCWLPLNLYVLFTDLGFITHHHILLFFIVHWFAMSSVCYNPFIYCWLNEMFRQKITSMLKYLFWNPCVIISNRFFCLNYCCFCCWWLRWCKPNVFNAVPAVSTVCDQIHSNKCRTNNNQQPITLENGWNFESDIHQNPVSLASWSSTTNSGNTTGQQQAISELISMSAFLEHQNSLNNQNIFNSFVTKEQRLALMTTQAGRRRYHSGQLIMLLTRANTFQQSRQQQQQPQNHSQQQQMNEILDPEPITKTTSLNLNSYCSSSGSSEMDNHTNV</sequence>
<feature type="region of interest" description="Disordered" evidence="10">
    <location>
        <begin position="294"/>
        <end position="320"/>
    </location>
</feature>
<feature type="transmembrane region" description="Helical" evidence="11">
    <location>
        <begin position="508"/>
        <end position="529"/>
    </location>
</feature>
<evidence type="ECO:0000256" key="9">
    <source>
        <dbReference type="RuleBase" id="RU000688"/>
    </source>
</evidence>
<comment type="similarity">
    <text evidence="2 9">Belongs to the G-protein coupled receptor 1 family.</text>
</comment>
<feature type="transmembrane region" description="Helical" evidence="11">
    <location>
        <begin position="550"/>
        <end position="573"/>
    </location>
</feature>
<organism evidence="13 14">
    <name type="scientific">Dermatophagoides farinae</name>
    <name type="common">American house dust mite</name>
    <dbReference type="NCBI Taxonomy" id="6954"/>
    <lineage>
        <taxon>Eukaryota</taxon>
        <taxon>Metazoa</taxon>
        <taxon>Ecdysozoa</taxon>
        <taxon>Arthropoda</taxon>
        <taxon>Chelicerata</taxon>
        <taxon>Arachnida</taxon>
        <taxon>Acari</taxon>
        <taxon>Acariformes</taxon>
        <taxon>Sarcoptiformes</taxon>
        <taxon>Astigmata</taxon>
        <taxon>Psoroptidia</taxon>
        <taxon>Analgoidea</taxon>
        <taxon>Pyroglyphidae</taxon>
        <taxon>Dermatophagoidinae</taxon>
        <taxon>Dermatophagoides</taxon>
    </lineage>
</organism>
<evidence type="ECO:0000313" key="13">
    <source>
        <dbReference type="EMBL" id="KAH9516091.1"/>
    </source>
</evidence>
<reference evidence="13" key="2">
    <citation type="journal article" date="2022" name="Res Sq">
        <title>Comparative Genomics Reveals Insights into the Divergent Evolution of Astigmatic Mites and Household Pest Adaptations.</title>
        <authorList>
            <person name="Xiong Q."/>
            <person name="Wan A.T.-Y."/>
            <person name="Liu X.-Y."/>
            <person name="Fung C.S.-H."/>
            <person name="Xiao X."/>
            <person name="Malainual N."/>
            <person name="Hou J."/>
            <person name="Wang L."/>
            <person name="Wang M."/>
            <person name="Yang K."/>
            <person name="Cui Y."/>
            <person name="Leung E."/>
            <person name="Nong W."/>
            <person name="Shin S.-K."/>
            <person name="Au S."/>
            <person name="Jeong K.Y."/>
            <person name="Chew F.T."/>
            <person name="Hui J."/>
            <person name="Leung T.F."/>
            <person name="Tungtrongchitr A."/>
            <person name="Zhong N."/>
            <person name="Liu Z."/>
            <person name="Tsui S."/>
        </authorList>
    </citation>
    <scope>NUCLEOTIDE SEQUENCE</scope>
    <source>
        <strain evidence="13">Derf</strain>
        <tissue evidence="13">Whole organism</tissue>
    </source>
</reference>
<feature type="compositionally biased region" description="Low complexity" evidence="10">
    <location>
        <begin position="814"/>
        <end position="827"/>
    </location>
</feature>
<gene>
    <name evidence="13" type="primary">Pgr15l_1</name>
    <name evidence="13" type="ORF">DERF_006853</name>
</gene>
<dbReference type="Gene3D" id="1.20.1070.10">
    <property type="entry name" value="Rhodopsin 7-helix transmembrane proteins"/>
    <property type="match status" value="2"/>
</dbReference>
<dbReference type="GO" id="GO:0016020">
    <property type="term" value="C:membrane"/>
    <property type="evidence" value="ECO:0007669"/>
    <property type="project" value="UniProtKB-SubCell"/>
</dbReference>